<evidence type="ECO:0000256" key="3">
    <source>
        <dbReference type="ARBA" id="ARBA00023163"/>
    </source>
</evidence>
<dbReference type="PANTHER" id="PTHR24567">
    <property type="entry name" value="CRP FAMILY TRANSCRIPTIONAL REGULATORY PROTEIN"/>
    <property type="match status" value="1"/>
</dbReference>
<dbReference type="SUPFAM" id="SSF51206">
    <property type="entry name" value="cAMP-binding domain-like"/>
    <property type="match status" value="1"/>
</dbReference>
<dbReference type="CDD" id="cd00038">
    <property type="entry name" value="CAP_ED"/>
    <property type="match status" value="1"/>
</dbReference>
<organism evidence="5 6">
    <name type="scientific">Runella rosea</name>
    <dbReference type="NCBI Taxonomy" id="2259595"/>
    <lineage>
        <taxon>Bacteria</taxon>
        <taxon>Pseudomonadati</taxon>
        <taxon>Bacteroidota</taxon>
        <taxon>Cytophagia</taxon>
        <taxon>Cytophagales</taxon>
        <taxon>Spirosomataceae</taxon>
        <taxon>Runella</taxon>
    </lineage>
</organism>
<keyword evidence="2" id="KW-0238">DNA-binding</keyword>
<reference evidence="5 6" key="1">
    <citation type="submission" date="2018-07" db="EMBL/GenBank/DDBJ databases">
        <title>Genome sequencing of Runella.</title>
        <authorList>
            <person name="Baek M.-G."/>
            <person name="Yi H."/>
        </authorList>
    </citation>
    <scope>NUCLEOTIDE SEQUENCE [LARGE SCALE GENOMIC DNA]</scope>
    <source>
        <strain evidence="5 6">HYN0085</strain>
    </source>
</reference>
<dbReference type="PROSITE" id="PS51063">
    <property type="entry name" value="HTH_CRP_2"/>
    <property type="match status" value="1"/>
</dbReference>
<protein>
    <submittedName>
        <fullName evidence="5">Crp/Fnr family transcriptional regulator</fullName>
    </submittedName>
</protein>
<dbReference type="Pfam" id="PF00027">
    <property type="entry name" value="cNMP_binding"/>
    <property type="match status" value="1"/>
</dbReference>
<dbReference type="InterPro" id="IPR050397">
    <property type="entry name" value="Env_Response_Regulators"/>
</dbReference>
<dbReference type="Gene3D" id="1.10.10.10">
    <property type="entry name" value="Winged helix-like DNA-binding domain superfamily/Winged helix DNA-binding domain"/>
    <property type="match status" value="1"/>
</dbReference>
<dbReference type="Pfam" id="PF13545">
    <property type="entry name" value="HTH_Crp_2"/>
    <property type="match status" value="1"/>
</dbReference>
<evidence type="ECO:0000256" key="2">
    <source>
        <dbReference type="ARBA" id="ARBA00023125"/>
    </source>
</evidence>
<dbReference type="InterPro" id="IPR018490">
    <property type="entry name" value="cNMP-bd_dom_sf"/>
</dbReference>
<evidence type="ECO:0000313" key="5">
    <source>
        <dbReference type="EMBL" id="AXE17494.1"/>
    </source>
</evidence>
<dbReference type="SMART" id="SM00419">
    <property type="entry name" value="HTH_CRP"/>
    <property type="match status" value="1"/>
</dbReference>
<dbReference type="InterPro" id="IPR036390">
    <property type="entry name" value="WH_DNA-bd_sf"/>
</dbReference>
<dbReference type="Proteomes" id="UP000251993">
    <property type="component" value="Chromosome"/>
</dbReference>
<feature type="domain" description="HTH crp-type" evidence="4">
    <location>
        <begin position="148"/>
        <end position="214"/>
    </location>
</feature>
<keyword evidence="1" id="KW-0805">Transcription regulation</keyword>
<dbReference type="GO" id="GO:0003677">
    <property type="term" value="F:DNA binding"/>
    <property type="evidence" value="ECO:0007669"/>
    <property type="project" value="UniProtKB-KW"/>
</dbReference>
<keyword evidence="6" id="KW-1185">Reference proteome</keyword>
<dbReference type="SUPFAM" id="SSF46785">
    <property type="entry name" value="Winged helix' DNA-binding domain"/>
    <property type="match status" value="1"/>
</dbReference>
<dbReference type="AlphaFoldDB" id="A0A344TFS3"/>
<dbReference type="GO" id="GO:0005829">
    <property type="term" value="C:cytosol"/>
    <property type="evidence" value="ECO:0007669"/>
    <property type="project" value="TreeGrafter"/>
</dbReference>
<dbReference type="InterPro" id="IPR036388">
    <property type="entry name" value="WH-like_DNA-bd_sf"/>
</dbReference>
<gene>
    <name evidence="5" type="ORF">DR864_07005</name>
</gene>
<evidence type="ECO:0000259" key="4">
    <source>
        <dbReference type="PROSITE" id="PS51063"/>
    </source>
</evidence>
<dbReference type="PANTHER" id="PTHR24567:SF26">
    <property type="entry name" value="REGULATORY PROTEIN YEIL"/>
    <property type="match status" value="1"/>
</dbReference>
<dbReference type="RefSeq" id="WP_114066279.1">
    <property type="nucleotide sequence ID" value="NZ_CP030850.1"/>
</dbReference>
<dbReference type="KEGG" id="run:DR864_07005"/>
<dbReference type="Gene3D" id="2.60.120.10">
    <property type="entry name" value="Jelly Rolls"/>
    <property type="match status" value="1"/>
</dbReference>
<dbReference type="OrthoDB" id="9776746at2"/>
<dbReference type="InterPro" id="IPR014710">
    <property type="entry name" value="RmlC-like_jellyroll"/>
</dbReference>
<evidence type="ECO:0000256" key="1">
    <source>
        <dbReference type="ARBA" id="ARBA00023015"/>
    </source>
</evidence>
<sequence>MKIDSQTLKTQFANIFEAGLLNELAEIGNYMEVDEGYVLMRPGGYIRTIPIILKGSVKISRSDPDGREALLYYLGGLDSCAMSLTCCLNRRQSEITAITDEKTRLITVPVEKVEDWMNKYPSWKQYVFATYQKRFDDLLGAIDQIAFHKLDERLINLLKRKSKQCGCSVFNITHEELANELATSREVISRLLKQLENLGRVKLSRNKIELLEAVTV</sequence>
<dbReference type="EMBL" id="CP030850">
    <property type="protein sequence ID" value="AXE17494.1"/>
    <property type="molecule type" value="Genomic_DNA"/>
</dbReference>
<proteinExistence type="predicted"/>
<dbReference type="InterPro" id="IPR000595">
    <property type="entry name" value="cNMP-bd_dom"/>
</dbReference>
<keyword evidence="3" id="KW-0804">Transcription</keyword>
<evidence type="ECO:0000313" key="6">
    <source>
        <dbReference type="Proteomes" id="UP000251993"/>
    </source>
</evidence>
<accession>A0A344TFS3</accession>
<dbReference type="GO" id="GO:0003700">
    <property type="term" value="F:DNA-binding transcription factor activity"/>
    <property type="evidence" value="ECO:0007669"/>
    <property type="project" value="TreeGrafter"/>
</dbReference>
<dbReference type="InterPro" id="IPR012318">
    <property type="entry name" value="HTH_CRP"/>
</dbReference>
<name>A0A344TFS3_9BACT</name>